<evidence type="ECO:0000313" key="1">
    <source>
        <dbReference type="EMBL" id="MBX67180.1"/>
    </source>
</evidence>
<reference evidence="1" key="1">
    <citation type="submission" date="2018-02" db="EMBL/GenBank/DDBJ databases">
        <title>Rhizophora mucronata_Transcriptome.</title>
        <authorList>
            <person name="Meera S.P."/>
            <person name="Sreeshan A."/>
            <person name="Augustine A."/>
        </authorList>
    </citation>
    <scope>NUCLEOTIDE SEQUENCE</scope>
    <source>
        <tissue evidence="1">Leaf</tissue>
    </source>
</reference>
<name>A0A2P2QJL3_RHIMU</name>
<accession>A0A2P2QJL3</accession>
<organism evidence="1">
    <name type="scientific">Rhizophora mucronata</name>
    <name type="common">Asiatic mangrove</name>
    <dbReference type="NCBI Taxonomy" id="61149"/>
    <lineage>
        <taxon>Eukaryota</taxon>
        <taxon>Viridiplantae</taxon>
        <taxon>Streptophyta</taxon>
        <taxon>Embryophyta</taxon>
        <taxon>Tracheophyta</taxon>
        <taxon>Spermatophyta</taxon>
        <taxon>Magnoliopsida</taxon>
        <taxon>eudicotyledons</taxon>
        <taxon>Gunneridae</taxon>
        <taxon>Pentapetalae</taxon>
        <taxon>rosids</taxon>
        <taxon>fabids</taxon>
        <taxon>Malpighiales</taxon>
        <taxon>Rhizophoraceae</taxon>
        <taxon>Rhizophora</taxon>
    </lineage>
</organism>
<sequence>MHQTFKQRPRTPIKHPHIVTIGCHQEVGTI</sequence>
<protein>
    <submittedName>
        <fullName evidence="1">Uncharacterized protein</fullName>
    </submittedName>
</protein>
<proteinExistence type="predicted"/>
<dbReference type="AlphaFoldDB" id="A0A2P2QJL3"/>
<dbReference type="EMBL" id="GGEC01086696">
    <property type="protein sequence ID" value="MBX67180.1"/>
    <property type="molecule type" value="Transcribed_RNA"/>
</dbReference>